<dbReference type="Ensembl" id="ENSOSIT00000003415.1">
    <property type="protein sequence ID" value="ENSOSIP00000003175.1"/>
    <property type="gene ID" value="ENSOSIG00000002071.1"/>
</dbReference>
<accession>A0A8C7WTL6</accession>
<sequence>MEHPSPEPQTTERPSPTPPSAQTVPRLSSSTFSPLVSLFDNSTFSLKQVQPEAPRNPNPTPPQLINETANASESSCLQDSVFLEEENVHVGLLFASKALIQLLVNPFVGPLTNRYPGVVGPNHCRASLTAEPRMSLPKHVTFCLQGRLSHPHVCRLHHHVCVHHQ</sequence>
<protein>
    <submittedName>
        <fullName evidence="2">Uncharacterized protein</fullName>
    </submittedName>
</protein>
<name>A0A8C7WTL6_9TELE</name>
<evidence type="ECO:0000313" key="2">
    <source>
        <dbReference type="Ensembl" id="ENSOSIP00000003175.1"/>
    </source>
</evidence>
<dbReference type="AlphaFoldDB" id="A0A8C7WTL6"/>
<dbReference type="Proteomes" id="UP000694383">
    <property type="component" value="Unplaced"/>
</dbReference>
<feature type="compositionally biased region" description="Polar residues" evidence="1">
    <location>
        <begin position="8"/>
        <end position="27"/>
    </location>
</feature>
<feature type="region of interest" description="Disordered" evidence="1">
    <location>
        <begin position="1"/>
        <end position="27"/>
    </location>
</feature>
<feature type="region of interest" description="Disordered" evidence="1">
    <location>
        <begin position="49"/>
        <end position="70"/>
    </location>
</feature>
<evidence type="ECO:0000313" key="3">
    <source>
        <dbReference type="Proteomes" id="UP000694383"/>
    </source>
</evidence>
<keyword evidence="3" id="KW-1185">Reference proteome</keyword>
<reference evidence="2" key="1">
    <citation type="submission" date="2025-08" db="UniProtKB">
        <authorList>
            <consortium name="Ensembl"/>
        </authorList>
    </citation>
    <scope>IDENTIFICATION</scope>
</reference>
<reference evidence="2" key="2">
    <citation type="submission" date="2025-09" db="UniProtKB">
        <authorList>
            <consortium name="Ensembl"/>
        </authorList>
    </citation>
    <scope>IDENTIFICATION</scope>
</reference>
<organism evidence="2 3">
    <name type="scientific">Oryzias sinensis</name>
    <name type="common">Chinese medaka</name>
    <dbReference type="NCBI Taxonomy" id="183150"/>
    <lineage>
        <taxon>Eukaryota</taxon>
        <taxon>Metazoa</taxon>
        <taxon>Chordata</taxon>
        <taxon>Craniata</taxon>
        <taxon>Vertebrata</taxon>
        <taxon>Euteleostomi</taxon>
        <taxon>Actinopterygii</taxon>
        <taxon>Neopterygii</taxon>
        <taxon>Teleostei</taxon>
        <taxon>Neoteleostei</taxon>
        <taxon>Acanthomorphata</taxon>
        <taxon>Ovalentaria</taxon>
        <taxon>Atherinomorphae</taxon>
        <taxon>Beloniformes</taxon>
        <taxon>Adrianichthyidae</taxon>
        <taxon>Oryziinae</taxon>
        <taxon>Oryzias</taxon>
    </lineage>
</organism>
<proteinExistence type="predicted"/>
<evidence type="ECO:0000256" key="1">
    <source>
        <dbReference type="SAM" id="MobiDB-lite"/>
    </source>
</evidence>